<feature type="transmembrane region" description="Helical" evidence="1">
    <location>
        <begin position="18"/>
        <end position="39"/>
    </location>
</feature>
<keyword evidence="1" id="KW-0472">Membrane</keyword>
<evidence type="ECO:0000313" key="3">
    <source>
        <dbReference type="Proteomes" id="UP000027195"/>
    </source>
</evidence>
<keyword evidence="1" id="KW-0812">Transmembrane</keyword>
<evidence type="ECO:0000256" key="1">
    <source>
        <dbReference type="SAM" id="Phobius"/>
    </source>
</evidence>
<dbReference type="AlphaFoldDB" id="A0A067M1K2"/>
<dbReference type="InParanoid" id="A0A067M1K2"/>
<proteinExistence type="predicted"/>
<evidence type="ECO:0000313" key="2">
    <source>
        <dbReference type="EMBL" id="KDQ05466.1"/>
    </source>
</evidence>
<reference evidence="3" key="1">
    <citation type="journal article" date="2014" name="Proc. Natl. Acad. Sci. U.S.A.">
        <title>Extensive sampling of basidiomycete genomes demonstrates inadequacy of the white-rot/brown-rot paradigm for wood decay fungi.</title>
        <authorList>
            <person name="Riley R."/>
            <person name="Salamov A.A."/>
            <person name="Brown D.W."/>
            <person name="Nagy L.G."/>
            <person name="Floudas D."/>
            <person name="Held B.W."/>
            <person name="Levasseur A."/>
            <person name="Lombard V."/>
            <person name="Morin E."/>
            <person name="Otillar R."/>
            <person name="Lindquist E.A."/>
            <person name="Sun H."/>
            <person name="LaButti K.M."/>
            <person name="Schmutz J."/>
            <person name="Jabbour D."/>
            <person name="Luo H."/>
            <person name="Baker S.E."/>
            <person name="Pisabarro A.G."/>
            <person name="Walton J.D."/>
            <person name="Blanchette R.A."/>
            <person name="Henrissat B."/>
            <person name="Martin F."/>
            <person name="Cullen D."/>
            <person name="Hibbett D.S."/>
            <person name="Grigoriev I.V."/>
        </authorList>
    </citation>
    <scope>NUCLEOTIDE SEQUENCE [LARGE SCALE GENOMIC DNA]</scope>
    <source>
        <strain evidence="3">FD-172 SS1</strain>
    </source>
</reference>
<dbReference type="HOGENOM" id="CLU_3055880_0_0_1"/>
<accession>A0A067M1K2</accession>
<keyword evidence="3" id="KW-1185">Reference proteome</keyword>
<dbReference type="Proteomes" id="UP000027195">
    <property type="component" value="Unassembled WGS sequence"/>
</dbReference>
<feature type="non-terminal residue" evidence="2">
    <location>
        <position position="1"/>
    </location>
</feature>
<keyword evidence="1" id="KW-1133">Transmembrane helix</keyword>
<organism evidence="2 3">
    <name type="scientific">Botryobasidium botryosum (strain FD-172 SS1)</name>
    <dbReference type="NCBI Taxonomy" id="930990"/>
    <lineage>
        <taxon>Eukaryota</taxon>
        <taxon>Fungi</taxon>
        <taxon>Dikarya</taxon>
        <taxon>Basidiomycota</taxon>
        <taxon>Agaricomycotina</taxon>
        <taxon>Agaricomycetes</taxon>
        <taxon>Cantharellales</taxon>
        <taxon>Botryobasidiaceae</taxon>
        <taxon>Botryobasidium</taxon>
    </lineage>
</organism>
<dbReference type="EMBL" id="KL198343">
    <property type="protein sequence ID" value="KDQ05466.1"/>
    <property type="molecule type" value="Genomic_DNA"/>
</dbReference>
<name>A0A067M1K2_BOTB1</name>
<protein>
    <submittedName>
        <fullName evidence="2">Uncharacterized protein</fullName>
    </submittedName>
</protein>
<gene>
    <name evidence="2" type="ORF">BOTBODRAFT_40041</name>
</gene>
<sequence length="54" mass="6163">AYWRGVWLKRDAAGGRSFWHTAGWDFGFVLHLLWIVVVARSGENNLQSKGMSEV</sequence>